<dbReference type="Gramene" id="KQJ92643">
    <property type="protein sequence ID" value="KQJ92643"/>
    <property type="gene ID" value="BRADI_4g44983v3"/>
</dbReference>
<dbReference type="EnsemblPlants" id="KQJ92643">
    <property type="protein sequence ID" value="KQJ92643"/>
    <property type="gene ID" value="BRADI_4g44983v3"/>
</dbReference>
<reference evidence="3" key="3">
    <citation type="submission" date="2018-08" db="UniProtKB">
        <authorList>
            <consortium name="EnsemblPlants"/>
        </authorList>
    </citation>
    <scope>IDENTIFICATION</scope>
    <source>
        <strain evidence="3">cv. Bd21</strain>
    </source>
</reference>
<dbReference type="InParanoid" id="A0A0Q3LJB0"/>
<keyword evidence="4" id="KW-1185">Reference proteome</keyword>
<evidence type="ECO:0000313" key="2">
    <source>
        <dbReference type="EMBL" id="KQJ92597.2"/>
    </source>
</evidence>
<dbReference type="EnsemblPlants" id="KQJ92597">
    <property type="protein sequence ID" value="KQJ92597"/>
    <property type="gene ID" value="BRADI_4g44983v3"/>
</dbReference>
<feature type="compositionally biased region" description="Polar residues" evidence="1">
    <location>
        <begin position="1"/>
        <end position="12"/>
    </location>
</feature>
<dbReference type="AlphaFoldDB" id="A0A0Q3LJB0"/>
<name>A0A0Q3LJB0_BRADI</name>
<dbReference type="Proteomes" id="UP000008810">
    <property type="component" value="Chromosome 4"/>
</dbReference>
<proteinExistence type="predicted"/>
<dbReference type="EMBL" id="CM000883">
    <property type="protein sequence ID" value="KQJ92643.1"/>
    <property type="molecule type" value="Genomic_DNA"/>
</dbReference>
<gene>
    <name evidence="2" type="ORF">BRADI_4g44983v3</name>
</gene>
<evidence type="ECO:0000313" key="4">
    <source>
        <dbReference type="Proteomes" id="UP000008810"/>
    </source>
</evidence>
<organism evidence="2">
    <name type="scientific">Brachypodium distachyon</name>
    <name type="common">Purple false brome</name>
    <name type="synonym">Trachynia distachya</name>
    <dbReference type="NCBI Taxonomy" id="15368"/>
    <lineage>
        <taxon>Eukaryota</taxon>
        <taxon>Viridiplantae</taxon>
        <taxon>Streptophyta</taxon>
        <taxon>Embryophyta</taxon>
        <taxon>Tracheophyta</taxon>
        <taxon>Spermatophyta</taxon>
        <taxon>Magnoliopsida</taxon>
        <taxon>Liliopsida</taxon>
        <taxon>Poales</taxon>
        <taxon>Poaceae</taxon>
        <taxon>BOP clade</taxon>
        <taxon>Pooideae</taxon>
        <taxon>Stipodae</taxon>
        <taxon>Brachypodieae</taxon>
        <taxon>Brachypodium</taxon>
    </lineage>
</organism>
<protein>
    <submittedName>
        <fullName evidence="2 3">Uncharacterized protein</fullName>
    </submittedName>
</protein>
<feature type="region of interest" description="Disordered" evidence="1">
    <location>
        <begin position="1"/>
        <end position="25"/>
    </location>
</feature>
<sequence>MQSAPAKTTSCRFTGASLSPPPSTVSRDAAAVALVDVDGGGAAVRSRHRRRPKLAGNRILLRAERRGGPGAAVRRAVAVNQSSGWRGGCWWWWTAPMAHATMRWQADRSLEQRMTTSAMETTQPSPRTCSCISVLFKISARKIVEATEKFTALEPEVPDRCIH</sequence>
<evidence type="ECO:0000313" key="3">
    <source>
        <dbReference type="EnsemblPlants" id="KQJ92597"/>
    </source>
</evidence>
<dbReference type="Gramene" id="KQJ92597">
    <property type="protein sequence ID" value="KQJ92597"/>
    <property type="gene ID" value="BRADI_4g44983v3"/>
</dbReference>
<reference evidence="2 3" key="1">
    <citation type="journal article" date="2010" name="Nature">
        <title>Genome sequencing and analysis of the model grass Brachypodium distachyon.</title>
        <authorList>
            <consortium name="International Brachypodium Initiative"/>
        </authorList>
    </citation>
    <scope>NUCLEOTIDE SEQUENCE [LARGE SCALE GENOMIC DNA]</scope>
    <source>
        <strain evidence="2 3">Bd21</strain>
    </source>
</reference>
<accession>A0A0Q3HWH3</accession>
<dbReference type="EMBL" id="CM000883">
    <property type="protein sequence ID" value="KQJ92597.2"/>
    <property type="molecule type" value="Genomic_DNA"/>
</dbReference>
<accession>A0A0Q3LJB0</accession>
<reference evidence="2" key="2">
    <citation type="submission" date="2017-06" db="EMBL/GenBank/DDBJ databases">
        <title>WGS assembly of Brachypodium distachyon.</title>
        <authorList>
            <consortium name="The International Brachypodium Initiative"/>
            <person name="Lucas S."/>
            <person name="Harmon-Smith M."/>
            <person name="Lail K."/>
            <person name="Tice H."/>
            <person name="Grimwood J."/>
            <person name="Bruce D."/>
            <person name="Barry K."/>
            <person name="Shu S."/>
            <person name="Lindquist E."/>
            <person name="Wang M."/>
            <person name="Pitluck S."/>
            <person name="Vogel J.P."/>
            <person name="Garvin D.F."/>
            <person name="Mockler T.C."/>
            <person name="Schmutz J."/>
            <person name="Rokhsar D."/>
            <person name="Bevan M.W."/>
        </authorList>
    </citation>
    <scope>NUCLEOTIDE SEQUENCE</scope>
    <source>
        <strain evidence="2">Bd21</strain>
    </source>
</reference>
<evidence type="ECO:0000256" key="1">
    <source>
        <dbReference type="SAM" id="MobiDB-lite"/>
    </source>
</evidence>